<evidence type="ECO:0000256" key="1">
    <source>
        <dbReference type="ARBA" id="ARBA00010048"/>
    </source>
</evidence>
<dbReference type="EMBL" id="JAFGDB010000028">
    <property type="protein sequence ID" value="MBN2067160.1"/>
    <property type="molecule type" value="Genomic_DNA"/>
</dbReference>
<evidence type="ECO:0000256" key="2">
    <source>
        <dbReference type="ARBA" id="ARBA00011716"/>
    </source>
</evidence>
<comment type="function">
    <text evidence="4 5">Molecular chaperone capable of stabilizing a range of proteins. Seems to fulfill an ATP-independent, HSP70-like function in archaeal de novo protein folding.</text>
</comment>
<evidence type="ECO:0000256" key="5">
    <source>
        <dbReference type="HAMAP-Rule" id="MF_00308"/>
    </source>
</evidence>
<name>A0A939C9Y5_9ARCH</name>
<dbReference type="GO" id="GO:0006457">
    <property type="term" value="P:protein folding"/>
    <property type="evidence" value="ECO:0007669"/>
    <property type="project" value="UniProtKB-UniRule"/>
</dbReference>
<dbReference type="InterPro" id="IPR009053">
    <property type="entry name" value="Prefoldin"/>
</dbReference>
<dbReference type="GO" id="GO:0005737">
    <property type="term" value="C:cytoplasm"/>
    <property type="evidence" value="ECO:0007669"/>
    <property type="project" value="UniProtKB-SubCell"/>
</dbReference>
<comment type="subunit">
    <text evidence="2 5">Heterohexamer of two alpha and four beta subunits.</text>
</comment>
<gene>
    <name evidence="5" type="primary">pfdA</name>
    <name evidence="7" type="ORF">JW744_01690</name>
</gene>
<dbReference type="InterPro" id="IPR004127">
    <property type="entry name" value="Prefoldin_subunit_alpha"/>
</dbReference>
<dbReference type="Gene3D" id="1.10.287.370">
    <property type="match status" value="1"/>
</dbReference>
<comment type="similarity">
    <text evidence="5">Belongs to the prefoldin alpha subunit family.</text>
</comment>
<proteinExistence type="inferred from homology"/>
<evidence type="ECO:0000313" key="7">
    <source>
        <dbReference type="EMBL" id="MBN2067160.1"/>
    </source>
</evidence>
<dbReference type="SUPFAM" id="SSF46579">
    <property type="entry name" value="Prefoldin"/>
    <property type="match status" value="1"/>
</dbReference>
<protein>
    <recommendedName>
        <fullName evidence="5">Prefoldin subunit alpha</fullName>
    </recommendedName>
    <alternativeName>
        <fullName evidence="5">GimC subunit alpha</fullName>
    </alternativeName>
</protein>
<dbReference type="HAMAP" id="MF_00308">
    <property type="entry name" value="PfdA"/>
    <property type="match status" value="1"/>
</dbReference>
<evidence type="ECO:0000256" key="4">
    <source>
        <dbReference type="ARBA" id="ARBA00025077"/>
    </source>
</evidence>
<dbReference type="Pfam" id="PF02996">
    <property type="entry name" value="Prefoldin"/>
    <property type="match status" value="1"/>
</dbReference>
<keyword evidence="5" id="KW-0963">Cytoplasm</keyword>
<dbReference type="AlphaFoldDB" id="A0A939C9Y5"/>
<reference evidence="7" key="1">
    <citation type="submission" date="2021-01" db="EMBL/GenBank/DDBJ databases">
        <title>Active Sulfur Cycling in an Early Earth Analoge.</title>
        <authorList>
            <person name="Hahn C.R."/>
            <person name="Youssef N.H."/>
            <person name="Elshahed M."/>
        </authorList>
    </citation>
    <scope>NUCLEOTIDE SEQUENCE</scope>
    <source>
        <strain evidence="7">Zod_Metabat.1151</strain>
    </source>
</reference>
<comment type="similarity">
    <text evidence="1">Belongs to the prefoldin subunit alpha family.</text>
</comment>
<comment type="caution">
    <text evidence="7">The sequence shown here is derived from an EMBL/GenBank/DDBJ whole genome shotgun (WGS) entry which is preliminary data.</text>
</comment>
<organism evidence="7 8">
    <name type="scientific">Candidatus Iainarchaeum sp</name>
    <dbReference type="NCBI Taxonomy" id="3101447"/>
    <lineage>
        <taxon>Archaea</taxon>
        <taxon>Candidatus Iainarchaeota</taxon>
        <taxon>Candidatus Iainarchaeia</taxon>
        <taxon>Candidatus Iainarchaeales</taxon>
        <taxon>Candidatus Iainarchaeaceae</taxon>
        <taxon>Candidatus Iainarchaeum</taxon>
    </lineage>
</organism>
<evidence type="ECO:0000313" key="8">
    <source>
        <dbReference type="Proteomes" id="UP000809243"/>
    </source>
</evidence>
<dbReference type="Proteomes" id="UP000809243">
    <property type="component" value="Unassembled WGS sequence"/>
</dbReference>
<dbReference type="GO" id="GO:0016272">
    <property type="term" value="C:prefoldin complex"/>
    <property type="evidence" value="ECO:0007669"/>
    <property type="project" value="UniProtKB-UniRule"/>
</dbReference>
<keyword evidence="6" id="KW-0175">Coiled coil</keyword>
<keyword evidence="3 5" id="KW-0143">Chaperone</keyword>
<accession>A0A939C9Y5</accession>
<sequence length="153" mass="17163">MAQKKEIRLNQQQMLEAYRNEQSKLAFLQGRQAEMQQALMEIASAIDSISELGKAKKDEAILVSLGAGTYIEAKLSEMKKVKSGLAGNVLIEEDNEKVQKKLEMEREKVEASLAQLQKEMQTIANNLRGFESIFRQAREKMAGQSQGDVRSVS</sequence>
<feature type="coiled-coil region" evidence="6">
    <location>
        <begin position="88"/>
        <end position="133"/>
    </location>
</feature>
<comment type="subcellular location">
    <subcellularLocation>
        <location evidence="5">Cytoplasm</location>
    </subcellularLocation>
</comment>
<evidence type="ECO:0000256" key="3">
    <source>
        <dbReference type="ARBA" id="ARBA00023186"/>
    </source>
</evidence>
<evidence type="ECO:0000256" key="6">
    <source>
        <dbReference type="SAM" id="Coils"/>
    </source>
</evidence>
<dbReference type="GO" id="GO:0051082">
    <property type="term" value="F:unfolded protein binding"/>
    <property type="evidence" value="ECO:0007669"/>
    <property type="project" value="UniProtKB-UniRule"/>
</dbReference>
<dbReference type="InterPro" id="IPR011599">
    <property type="entry name" value="PFD_alpha_archaea"/>
</dbReference>